<gene>
    <name evidence="1" type="ORF">OGAPHI_003715</name>
</gene>
<dbReference type="EMBL" id="JAEUBE010000295">
    <property type="protein sequence ID" value="KAH3665529.1"/>
    <property type="molecule type" value="Genomic_DNA"/>
</dbReference>
<organism evidence="1 2">
    <name type="scientific">Ogataea philodendri</name>
    <dbReference type="NCBI Taxonomy" id="1378263"/>
    <lineage>
        <taxon>Eukaryota</taxon>
        <taxon>Fungi</taxon>
        <taxon>Dikarya</taxon>
        <taxon>Ascomycota</taxon>
        <taxon>Saccharomycotina</taxon>
        <taxon>Pichiomycetes</taxon>
        <taxon>Pichiales</taxon>
        <taxon>Pichiaceae</taxon>
        <taxon>Ogataea</taxon>
    </lineage>
</organism>
<protein>
    <submittedName>
        <fullName evidence="1">Uncharacterized protein</fullName>
    </submittedName>
</protein>
<reference evidence="1" key="1">
    <citation type="journal article" date="2021" name="Open Biol.">
        <title>Shared evolutionary footprints suggest mitochondrial oxidative damage underlies multiple complex I losses in fungi.</title>
        <authorList>
            <person name="Schikora-Tamarit M.A."/>
            <person name="Marcet-Houben M."/>
            <person name="Nosek J."/>
            <person name="Gabaldon T."/>
        </authorList>
    </citation>
    <scope>NUCLEOTIDE SEQUENCE</scope>
    <source>
        <strain evidence="1">CBS6075</strain>
    </source>
</reference>
<evidence type="ECO:0000313" key="1">
    <source>
        <dbReference type="EMBL" id="KAH3665529.1"/>
    </source>
</evidence>
<dbReference type="Proteomes" id="UP000769157">
    <property type="component" value="Unassembled WGS sequence"/>
</dbReference>
<reference evidence="1" key="2">
    <citation type="submission" date="2021-01" db="EMBL/GenBank/DDBJ databases">
        <authorList>
            <person name="Schikora-Tamarit M.A."/>
        </authorList>
    </citation>
    <scope>NUCLEOTIDE SEQUENCE</scope>
    <source>
        <strain evidence="1">CBS6075</strain>
    </source>
</reference>
<evidence type="ECO:0000313" key="2">
    <source>
        <dbReference type="Proteomes" id="UP000769157"/>
    </source>
</evidence>
<dbReference type="RefSeq" id="XP_046060733.1">
    <property type="nucleotide sequence ID" value="XM_046204717.1"/>
</dbReference>
<dbReference type="GeneID" id="70235680"/>
<dbReference type="AlphaFoldDB" id="A0A9P8P5U6"/>
<accession>A0A9P8P5U6</accession>
<keyword evidence="2" id="KW-1185">Reference proteome</keyword>
<sequence length="224" mass="24973">MKNLTEQAKRRLQAVATLVRLDVVDVHGVDGGSVVCQKGSQWSSHNLRPVHNSNCLSVESITVVQQRVVHPQVFEDLDDGKRSARENRFLLVRVIQVPDIVVHVGDVAEIKTFNVFFKSYALLQVAILSVTVDGKINHDSVDRRVNVALVDLVLELFFFDLDQLVVKSKRFTGFPCPIGILLGSRVRVGQYTDQLGTSGQQRCLGLDLVGELFSDLGRQYGFSR</sequence>
<proteinExistence type="predicted"/>
<name>A0A9P8P5U6_9ASCO</name>
<comment type="caution">
    <text evidence="1">The sequence shown here is derived from an EMBL/GenBank/DDBJ whole genome shotgun (WGS) entry which is preliminary data.</text>
</comment>